<accession>A0A7S2GQW9</accession>
<dbReference type="Gene3D" id="2.60.120.260">
    <property type="entry name" value="Galactose-binding domain-like"/>
    <property type="match status" value="1"/>
</dbReference>
<dbReference type="AlphaFoldDB" id="A0A7S2GQW9"/>
<reference evidence="1" key="1">
    <citation type="submission" date="2021-01" db="EMBL/GenBank/DDBJ databases">
        <authorList>
            <person name="Corre E."/>
            <person name="Pelletier E."/>
            <person name="Niang G."/>
            <person name="Scheremetjew M."/>
            <person name="Finn R."/>
            <person name="Kale V."/>
            <person name="Holt S."/>
            <person name="Cochrane G."/>
            <person name="Meng A."/>
            <person name="Brown T."/>
            <person name="Cohen L."/>
        </authorList>
    </citation>
    <scope>NUCLEOTIDE SEQUENCE</scope>
    <source>
        <strain evidence="1">CCMP826</strain>
    </source>
</reference>
<protein>
    <recommendedName>
        <fullName evidence="2">CBM-cenC domain-containing protein</fullName>
    </recommendedName>
</protein>
<sequence length="212" mass="23054">MSQAEVTLHVARPPTNVDITVGNAVISPASSTAIGKTDCNAANLIFNGDAETGDSRSWYIRGNLDDLGYIDIVQPGYSGNYAFKHTGQRTRMKTSMVQFLDMACFPAGSTWSISAKFIFVQTDESGNDIPVACEVNCPGFEFLVSEGGYEETTGYLENLLTGDMTVGDWNSYSATFSVTDSMALRKELWVVVSGVQPGFNYYLDDIVLSRVS</sequence>
<evidence type="ECO:0000313" key="1">
    <source>
        <dbReference type="EMBL" id="CAD9467172.1"/>
    </source>
</evidence>
<evidence type="ECO:0008006" key="2">
    <source>
        <dbReference type="Google" id="ProtNLM"/>
    </source>
</evidence>
<name>A0A7S2GQW9_9STRA</name>
<organism evidence="1">
    <name type="scientific">Helicotheca tamesis</name>
    <dbReference type="NCBI Taxonomy" id="374047"/>
    <lineage>
        <taxon>Eukaryota</taxon>
        <taxon>Sar</taxon>
        <taxon>Stramenopiles</taxon>
        <taxon>Ochrophyta</taxon>
        <taxon>Bacillariophyta</taxon>
        <taxon>Mediophyceae</taxon>
        <taxon>Lithodesmiophycidae</taxon>
        <taxon>Lithodesmiales</taxon>
        <taxon>Lithodesmiaceae</taxon>
        <taxon>Helicotheca</taxon>
    </lineage>
</organism>
<proteinExistence type="predicted"/>
<dbReference type="EMBL" id="HBGV01000712">
    <property type="protein sequence ID" value="CAD9467172.1"/>
    <property type="molecule type" value="Transcribed_RNA"/>
</dbReference>
<gene>
    <name evidence="1" type="ORF">HTAM1171_LOCUS477</name>
</gene>